<organism evidence="7 8">
    <name type="scientific">Bacteroides reticulotermitis JCM 10512</name>
    <dbReference type="NCBI Taxonomy" id="1445607"/>
    <lineage>
        <taxon>Bacteria</taxon>
        <taxon>Pseudomonadati</taxon>
        <taxon>Bacteroidota</taxon>
        <taxon>Bacteroidia</taxon>
        <taxon>Bacteroidales</taxon>
        <taxon>Bacteroidaceae</taxon>
        <taxon>Bacteroides</taxon>
    </lineage>
</organism>
<dbReference type="GO" id="GO:0009279">
    <property type="term" value="C:cell outer membrane"/>
    <property type="evidence" value="ECO:0007669"/>
    <property type="project" value="UniProtKB-SubCell"/>
</dbReference>
<sequence>MPGKWDTEKYVNDANYLVEANLSNINWYILRYADVLLLYAEALNEWKQGPTTDAYEAINMVRRRGFGLPVNTASSRSDLQAGMSYTEFQEAVRNERAYELAFEGHRRQDLTRWGIYYESVRETAQDIVDWYSDGAQFYIAADYTKKNKHELLPIPQRDLDLLTKYNQNPGWDK</sequence>
<proteinExistence type="inferred from homology"/>
<comment type="similarity">
    <text evidence="2">Belongs to the SusD family.</text>
</comment>
<evidence type="ECO:0000256" key="3">
    <source>
        <dbReference type="ARBA" id="ARBA00022729"/>
    </source>
</evidence>
<dbReference type="InterPro" id="IPR011990">
    <property type="entry name" value="TPR-like_helical_dom_sf"/>
</dbReference>
<dbReference type="EMBL" id="BAIV01000023">
    <property type="protein sequence ID" value="GAE85065.1"/>
    <property type="molecule type" value="Genomic_DNA"/>
</dbReference>
<evidence type="ECO:0000256" key="5">
    <source>
        <dbReference type="ARBA" id="ARBA00023237"/>
    </source>
</evidence>
<dbReference type="SUPFAM" id="SSF48452">
    <property type="entry name" value="TPR-like"/>
    <property type="match status" value="1"/>
</dbReference>
<keyword evidence="5" id="KW-0998">Cell outer membrane</keyword>
<name>W4UV16_9BACE</name>
<dbReference type="Gene3D" id="1.25.40.890">
    <property type="match status" value="1"/>
</dbReference>
<reference evidence="7 8" key="1">
    <citation type="journal article" date="2014" name="Genome Announc.">
        <title>Draft Genome Sequence of Bacteroides reticulotermitis Strain JCM 10512T, Isolated from the Gut of a Termite.</title>
        <authorList>
            <person name="Yuki M."/>
            <person name="Oshima K."/>
            <person name="Suda W."/>
            <person name="Sakamoto M."/>
            <person name="Iida T."/>
            <person name="Hattori M."/>
            <person name="Ohkuma M."/>
        </authorList>
    </citation>
    <scope>NUCLEOTIDE SEQUENCE [LARGE SCALE GENOMIC DNA]</scope>
    <source>
        <strain evidence="7 8">JCM 10512</strain>
    </source>
</reference>
<dbReference type="Proteomes" id="UP000019131">
    <property type="component" value="Unassembled WGS sequence"/>
</dbReference>
<dbReference type="AlphaFoldDB" id="W4UV16"/>
<evidence type="ECO:0000256" key="4">
    <source>
        <dbReference type="ARBA" id="ARBA00023136"/>
    </source>
</evidence>
<keyword evidence="3" id="KW-0732">Signal</keyword>
<dbReference type="Gene3D" id="1.25.40.900">
    <property type="match status" value="1"/>
</dbReference>
<keyword evidence="8" id="KW-1185">Reference proteome</keyword>
<dbReference type="Pfam" id="PF07980">
    <property type="entry name" value="SusD_RagB"/>
    <property type="match status" value="1"/>
</dbReference>
<dbReference type="InterPro" id="IPR012944">
    <property type="entry name" value="SusD_RagB_dom"/>
</dbReference>
<evidence type="ECO:0000313" key="8">
    <source>
        <dbReference type="Proteomes" id="UP000019131"/>
    </source>
</evidence>
<protein>
    <submittedName>
        <fullName evidence="7">Outer membrane protein</fullName>
    </submittedName>
</protein>
<evidence type="ECO:0000256" key="2">
    <source>
        <dbReference type="ARBA" id="ARBA00006275"/>
    </source>
</evidence>
<comment type="caution">
    <text evidence="7">The sequence shown here is derived from an EMBL/GenBank/DDBJ whole genome shotgun (WGS) entry which is preliminary data.</text>
</comment>
<comment type="subcellular location">
    <subcellularLocation>
        <location evidence="1">Cell outer membrane</location>
    </subcellularLocation>
</comment>
<evidence type="ECO:0000313" key="7">
    <source>
        <dbReference type="EMBL" id="GAE85065.1"/>
    </source>
</evidence>
<keyword evidence="4" id="KW-0472">Membrane</keyword>
<feature type="domain" description="RagB/SusD" evidence="6">
    <location>
        <begin position="7"/>
        <end position="171"/>
    </location>
</feature>
<evidence type="ECO:0000259" key="6">
    <source>
        <dbReference type="Pfam" id="PF07980"/>
    </source>
</evidence>
<dbReference type="STRING" id="1445607.JCM10512_3462"/>
<gene>
    <name evidence="7" type="ORF">JCM10512_3462</name>
</gene>
<evidence type="ECO:0000256" key="1">
    <source>
        <dbReference type="ARBA" id="ARBA00004442"/>
    </source>
</evidence>
<accession>W4UV16</accession>
<dbReference type="OrthoDB" id="727588at2"/>